<feature type="compositionally biased region" description="Basic and acidic residues" evidence="1">
    <location>
        <begin position="477"/>
        <end position="490"/>
    </location>
</feature>
<evidence type="ECO:0000313" key="4">
    <source>
        <dbReference type="RefSeq" id="XP_019893531.1"/>
    </source>
</evidence>
<name>A0A9J7DIK4_MUSDO</name>
<feature type="compositionally biased region" description="Basic and acidic residues" evidence="1">
    <location>
        <begin position="340"/>
        <end position="354"/>
    </location>
</feature>
<keyword evidence="3" id="KW-1185">Reference proteome</keyword>
<evidence type="ECO:0000313" key="3">
    <source>
        <dbReference type="Proteomes" id="UP001652621"/>
    </source>
</evidence>
<feature type="signal peptide" evidence="2">
    <location>
        <begin position="1"/>
        <end position="22"/>
    </location>
</feature>
<dbReference type="VEuPathDB" id="VectorBase:MDOMA2_006934"/>
<feature type="region of interest" description="Disordered" evidence="1">
    <location>
        <begin position="340"/>
        <end position="558"/>
    </location>
</feature>
<organism evidence="3 4">
    <name type="scientific">Musca domestica</name>
    <name type="common">House fly</name>
    <dbReference type="NCBI Taxonomy" id="7370"/>
    <lineage>
        <taxon>Eukaryota</taxon>
        <taxon>Metazoa</taxon>
        <taxon>Ecdysozoa</taxon>
        <taxon>Arthropoda</taxon>
        <taxon>Hexapoda</taxon>
        <taxon>Insecta</taxon>
        <taxon>Pterygota</taxon>
        <taxon>Neoptera</taxon>
        <taxon>Endopterygota</taxon>
        <taxon>Diptera</taxon>
        <taxon>Brachycera</taxon>
        <taxon>Muscomorpha</taxon>
        <taxon>Muscoidea</taxon>
        <taxon>Muscidae</taxon>
        <taxon>Musca</taxon>
    </lineage>
</organism>
<reference evidence="4" key="1">
    <citation type="submission" date="2025-08" db="UniProtKB">
        <authorList>
            <consortium name="RefSeq"/>
        </authorList>
    </citation>
    <scope>IDENTIFICATION</scope>
    <source>
        <strain evidence="4">Aabys</strain>
        <tissue evidence="4">Whole body</tissue>
    </source>
</reference>
<dbReference type="Proteomes" id="UP001652621">
    <property type="component" value="Unplaced"/>
</dbReference>
<proteinExistence type="predicted"/>
<evidence type="ECO:0000256" key="1">
    <source>
        <dbReference type="SAM" id="MobiDB-lite"/>
    </source>
</evidence>
<feature type="compositionally biased region" description="Basic and acidic residues" evidence="1">
    <location>
        <begin position="388"/>
        <end position="416"/>
    </location>
</feature>
<feature type="compositionally biased region" description="Polar residues" evidence="1">
    <location>
        <begin position="418"/>
        <end position="427"/>
    </location>
</feature>
<feature type="chain" id="PRO_5039903413" evidence="2">
    <location>
        <begin position="23"/>
        <end position="558"/>
    </location>
</feature>
<dbReference type="KEGG" id="mde:101892513"/>
<sequence>MEIYKALTLSIFCILQITHTGTEPTFVDEYVHIKLHVPKNIIHKHIHHYHHRRKPQKKPPPPLSGPLLENIILSELDKPQNDIAEPVNHEPEVSNVDTYTVIEETVKKPLPPPPPPPIQHVETLRIIEKKPAPTIKVVTDEPWQYYQQDSGYRKEQPYHETIKIISEHEPHYHTPAPIYEPVKPKEEIIKVIEPSGYHGPFEEYKGWKSPHYEYEDFATKGAHNSGQEDYVIYEKPKYVRPEKEEAPIYYGKYSKYKEAESYEAIPSYSKHEYHENIPKTYKSPSYHEKSKSHYEYRPPARPAEYIPDTIKEYVEPERETKYYVPKQEFRDTIKEYVEPKEEPKYYVPKQEIREPYSPPKPLYEPSVEDYHHVPKQQSYHQPSYPKYQHAEHEEHLHSEESKYYVPKEKSSHRDPPKSYNQHLTSSGYKAHHSEYESPHYPDNNQHSYGQHNFPPAYASDGGYEHQPPSSGPYTYEKPTRYPKDTVHKEVTAPSQVHHNTLLDELPKEVPPLSKPYSNIDWPEGFARTPTTETYSGHDSYSAGNVQGLDGDYYNDTYP</sequence>
<feature type="compositionally biased region" description="Polar residues" evidence="1">
    <location>
        <begin position="528"/>
        <end position="544"/>
    </location>
</feature>
<gene>
    <name evidence="4" type="primary">LOC101892513</name>
</gene>
<dbReference type="OrthoDB" id="8024113at2759"/>
<protein>
    <submittedName>
        <fullName evidence="4">Uncharacterized protein LOC101892513</fullName>
    </submittedName>
</protein>
<dbReference type="AlphaFoldDB" id="A0A9J7DIK4"/>
<dbReference type="RefSeq" id="XP_019893531.1">
    <property type="nucleotide sequence ID" value="XM_020037972.2"/>
</dbReference>
<keyword evidence="2" id="KW-0732">Signal</keyword>
<feature type="region of interest" description="Disordered" evidence="1">
    <location>
        <begin position="281"/>
        <end position="300"/>
    </location>
</feature>
<feature type="compositionally biased region" description="Basic and acidic residues" evidence="1">
    <location>
        <begin position="285"/>
        <end position="298"/>
    </location>
</feature>
<dbReference type="GeneID" id="101892513"/>
<accession>A0A9J7DIK4</accession>
<evidence type="ECO:0000256" key="2">
    <source>
        <dbReference type="SAM" id="SignalP"/>
    </source>
</evidence>